<dbReference type="InterPro" id="IPR037460">
    <property type="entry name" value="SEST-like"/>
</dbReference>
<dbReference type="PANTHER" id="PTHR37981:SF1">
    <property type="entry name" value="SGNH HYDROLASE-TYPE ESTERASE DOMAIN-CONTAINING PROTEIN"/>
    <property type="match status" value="1"/>
</dbReference>
<comment type="caution">
    <text evidence="2">The sequence shown here is derived from an EMBL/GenBank/DDBJ whole genome shotgun (WGS) entry which is preliminary data.</text>
</comment>
<keyword evidence="3" id="KW-1185">Reference proteome</keyword>
<gene>
    <name evidence="2" type="ORF">JVW63_02520</name>
</gene>
<evidence type="ECO:0000313" key="3">
    <source>
        <dbReference type="Proteomes" id="UP000705983"/>
    </source>
</evidence>
<feature type="domain" description="SGNH hydrolase-type esterase" evidence="1">
    <location>
        <begin position="25"/>
        <end position="274"/>
    </location>
</feature>
<dbReference type="InterPro" id="IPR013830">
    <property type="entry name" value="SGNH_hydro"/>
</dbReference>
<sequence>MSVVAGLFAAGLLLVQGINLNPVMLGDSYASGTGAGDYSDDLCGRSSQAAIEDVGRFFGVDVTNAACSGALVEDLEGTRIIDERRLGSDCSTDMVGATAAATGNACVITLPPQVESVSGATDVFVTIGGNNVGFVQIAGICLIQNSETRCANALEEAAETVGDVIDQQRDALLEIRTIAPDARIHIVPYPRILDVGIDRTIGSLDVTAEVNDLQEDWENDLRQLADELDDEIGGVFYVETLTPIWEGHGLGSDDSWILTSGRISGLLHPSEEGWRATGTAYIAHLGLTASN</sequence>
<proteinExistence type="predicted"/>
<accession>A0ABS2TD49</accession>
<name>A0ABS2TD49_9ACTO</name>
<dbReference type="PANTHER" id="PTHR37981">
    <property type="entry name" value="LIPASE 2"/>
    <property type="match status" value="1"/>
</dbReference>
<protein>
    <submittedName>
        <fullName evidence="2">SGNH/GDSL hydrolase family protein</fullName>
    </submittedName>
</protein>
<dbReference type="Pfam" id="PF13472">
    <property type="entry name" value="Lipase_GDSL_2"/>
    <property type="match status" value="1"/>
</dbReference>
<dbReference type="RefSeq" id="WP_187996075.1">
    <property type="nucleotide sequence ID" value="NZ_JACEXG010000001.1"/>
</dbReference>
<dbReference type="Proteomes" id="UP000705983">
    <property type="component" value="Unassembled WGS sequence"/>
</dbReference>
<dbReference type="GO" id="GO:0016787">
    <property type="term" value="F:hydrolase activity"/>
    <property type="evidence" value="ECO:0007669"/>
    <property type="project" value="UniProtKB-KW"/>
</dbReference>
<dbReference type="Gene3D" id="3.40.50.1110">
    <property type="entry name" value="SGNH hydrolase"/>
    <property type="match status" value="1"/>
</dbReference>
<reference evidence="3" key="1">
    <citation type="submission" date="2021-02" db="EMBL/GenBank/DDBJ databases">
        <title>Leucobacter sp. CX169.</title>
        <authorList>
            <person name="Cheng Y."/>
        </authorList>
    </citation>
    <scope>NUCLEOTIDE SEQUENCE [LARGE SCALE GENOMIC DNA]</scope>
    <source>
        <strain evidence="3">JY899</strain>
    </source>
</reference>
<keyword evidence="2" id="KW-0378">Hydrolase</keyword>
<evidence type="ECO:0000313" key="2">
    <source>
        <dbReference type="EMBL" id="MBM9432579.1"/>
    </source>
</evidence>
<dbReference type="CDD" id="cd01823">
    <property type="entry name" value="SEST_like"/>
    <property type="match status" value="1"/>
</dbReference>
<dbReference type="SUPFAM" id="SSF52266">
    <property type="entry name" value="SGNH hydrolase"/>
    <property type="match status" value="1"/>
</dbReference>
<evidence type="ECO:0000259" key="1">
    <source>
        <dbReference type="Pfam" id="PF13472"/>
    </source>
</evidence>
<dbReference type="InterPro" id="IPR036514">
    <property type="entry name" value="SGNH_hydro_sf"/>
</dbReference>
<organism evidence="2 3">
    <name type="scientific">Flaviflexus equikiangi</name>
    <dbReference type="NCBI Taxonomy" id="2758573"/>
    <lineage>
        <taxon>Bacteria</taxon>
        <taxon>Bacillati</taxon>
        <taxon>Actinomycetota</taxon>
        <taxon>Actinomycetes</taxon>
        <taxon>Actinomycetales</taxon>
        <taxon>Actinomycetaceae</taxon>
        <taxon>Flaviflexus</taxon>
    </lineage>
</organism>
<dbReference type="EMBL" id="JAFFJS010000001">
    <property type="protein sequence ID" value="MBM9432579.1"/>
    <property type="molecule type" value="Genomic_DNA"/>
</dbReference>